<feature type="compositionally biased region" description="Basic and acidic residues" evidence="1">
    <location>
        <begin position="268"/>
        <end position="286"/>
    </location>
</feature>
<feature type="region of interest" description="Disordered" evidence="1">
    <location>
        <begin position="157"/>
        <end position="182"/>
    </location>
</feature>
<protein>
    <submittedName>
        <fullName evidence="2">Uncharacterized protein</fullName>
    </submittedName>
</protein>
<sequence>MMHALNLTHPVIRGRHAADVGRQSRPQSESRERQVCIETGIRTENGIWIVILIKIVIGGYKMKEFIFYPRRRKLTEPERIGDRIKVDFSVIFTRTYLLAEAMRRGQKVVCGRWLSSTCAHRPMEWKRDRCVTSQTLRLIVTLYRFLCALVCMLSSGGTCRRESTPRPQRATADDALRSPRDDLVLSPLPPPAGWFRLPDKLGTVFGGRKIICINSITVTAEDSRVDESPQLVYVAPSRPRRYRDSYNEARSHLARVDHIPPARRPRDHGRDPDARPQRALTRDRATHPVNPRPHATAASGYSSAQS</sequence>
<feature type="compositionally biased region" description="Basic and acidic residues" evidence="1">
    <location>
        <begin position="171"/>
        <end position="182"/>
    </location>
</feature>
<evidence type="ECO:0000256" key="1">
    <source>
        <dbReference type="SAM" id="MobiDB-lite"/>
    </source>
</evidence>
<gene>
    <name evidence="2" type="ORF">EVAR_8461_1</name>
</gene>
<dbReference type="Proteomes" id="UP000299102">
    <property type="component" value="Unassembled WGS sequence"/>
</dbReference>
<evidence type="ECO:0000313" key="3">
    <source>
        <dbReference type="Proteomes" id="UP000299102"/>
    </source>
</evidence>
<evidence type="ECO:0000313" key="2">
    <source>
        <dbReference type="EMBL" id="GBP48852.1"/>
    </source>
</evidence>
<accession>A0A4C1WEF6</accession>
<reference evidence="2 3" key="1">
    <citation type="journal article" date="2019" name="Commun. Biol.">
        <title>The bagworm genome reveals a unique fibroin gene that provides high tensile strength.</title>
        <authorList>
            <person name="Kono N."/>
            <person name="Nakamura H."/>
            <person name="Ohtoshi R."/>
            <person name="Tomita M."/>
            <person name="Numata K."/>
            <person name="Arakawa K."/>
        </authorList>
    </citation>
    <scope>NUCLEOTIDE SEQUENCE [LARGE SCALE GENOMIC DNA]</scope>
</reference>
<keyword evidence="3" id="KW-1185">Reference proteome</keyword>
<organism evidence="2 3">
    <name type="scientific">Eumeta variegata</name>
    <name type="common">Bagworm moth</name>
    <name type="synonym">Eumeta japonica</name>
    <dbReference type="NCBI Taxonomy" id="151549"/>
    <lineage>
        <taxon>Eukaryota</taxon>
        <taxon>Metazoa</taxon>
        <taxon>Ecdysozoa</taxon>
        <taxon>Arthropoda</taxon>
        <taxon>Hexapoda</taxon>
        <taxon>Insecta</taxon>
        <taxon>Pterygota</taxon>
        <taxon>Neoptera</taxon>
        <taxon>Endopterygota</taxon>
        <taxon>Lepidoptera</taxon>
        <taxon>Glossata</taxon>
        <taxon>Ditrysia</taxon>
        <taxon>Tineoidea</taxon>
        <taxon>Psychidae</taxon>
        <taxon>Oiketicinae</taxon>
        <taxon>Eumeta</taxon>
    </lineage>
</organism>
<name>A0A4C1WEF6_EUMVA</name>
<feature type="compositionally biased region" description="Basic and acidic residues" evidence="1">
    <location>
        <begin position="249"/>
        <end position="260"/>
    </location>
</feature>
<proteinExistence type="predicted"/>
<dbReference type="AlphaFoldDB" id="A0A4C1WEF6"/>
<comment type="caution">
    <text evidence="2">The sequence shown here is derived from an EMBL/GenBank/DDBJ whole genome shotgun (WGS) entry which is preliminary data.</text>
</comment>
<feature type="region of interest" description="Disordered" evidence="1">
    <location>
        <begin position="249"/>
        <end position="306"/>
    </location>
</feature>
<dbReference type="EMBL" id="BGZK01000531">
    <property type="protein sequence ID" value="GBP48852.1"/>
    <property type="molecule type" value="Genomic_DNA"/>
</dbReference>